<evidence type="ECO:0000313" key="5">
    <source>
        <dbReference type="EMBL" id="ESL09309.1"/>
    </source>
</evidence>
<dbReference type="GO" id="GO:0006351">
    <property type="term" value="P:DNA-templated transcription"/>
    <property type="evidence" value="ECO:0007669"/>
    <property type="project" value="UniProtKB-UniRule"/>
</dbReference>
<dbReference type="GO" id="GO:0005665">
    <property type="term" value="C:RNA polymerase II, core complex"/>
    <property type="evidence" value="ECO:0007669"/>
    <property type="project" value="UniProtKB-UniRule"/>
</dbReference>
<evidence type="ECO:0000313" key="6">
    <source>
        <dbReference type="Proteomes" id="UP000031737"/>
    </source>
</evidence>
<dbReference type="Pfam" id="PF03870">
    <property type="entry name" value="RNA_pol_Rpb8"/>
    <property type="match status" value="1"/>
</dbReference>
<accession>A0A061J338</accession>
<sequence length="149" mass="16703">MATLPVILEDTFTVTALNPDGVVYIRVSRIQCKNERGNLTITADINTEEFPVSLDDRLTIMLANSIELSGQSGAKHYDQSVYHRETRLQDCDYAMHGRVYGHEVDESSLDVRVHISCGGLLTQVIGSPHSLRDIHYNSDVYILIKRVGK</sequence>
<keyword evidence="6" id="KW-1185">Reference proteome</keyword>
<comment type="function">
    <text evidence="4">DNA-dependent RNA polymerase catalyzes the transcription of DNA into RNA using the four ribonucleoside triphosphates as substrates. Common component of RNA polymerases I, II and III which synthesize ribosomal RNA precursors, mRNA precursors and many functional non-coding RNAs, and small RNAs, such as 5S rRNA and tRNAs, respectively.</text>
</comment>
<evidence type="ECO:0000256" key="1">
    <source>
        <dbReference type="ARBA" id="ARBA00004123"/>
    </source>
</evidence>
<dbReference type="EMBL" id="AUPL01002972">
    <property type="protein sequence ID" value="ESL09309.1"/>
    <property type="molecule type" value="Genomic_DNA"/>
</dbReference>
<dbReference type="Gene3D" id="2.40.50.140">
    <property type="entry name" value="Nucleic acid-binding proteins"/>
    <property type="match status" value="1"/>
</dbReference>
<dbReference type="InterPro" id="IPR012340">
    <property type="entry name" value="NA-bd_OB-fold"/>
</dbReference>
<dbReference type="SMART" id="SM00658">
    <property type="entry name" value="RPOL8c"/>
    <property type="match status" value="1"/>
</dbReference>
<organism evidence="5 6">
    <name type="scientific">Trypanosoma rangeli SC58</name>
    <dbReference type="NCBI Taxonomy" id="429131"/>
    <lineage>
        <taxon>Eukaryota</taxon>
        <taxon>Discoba</taxon>
        <taxon>Euglenozoa</taxon>
        <taxon>Kinetoplastea</taxon>
        <taxon>Metakinetoplastina</taxon>
        <taxon>Trypanosomatida</taxon>
        <taxon>Trypanosomatidae</taxon>
        <taxon>Trypanosoma</taxon>
        <taxon>Herpetosoma</taxon>
    </lineage>
</organism>
<dbReference type="OrthoDB" id="20018at2759"/>
<evidence type="ECO:0000256" key="3">
    <source>
        <dbReference type="ARBA" id="ARBA00023242"/>
    </source>
</evidence>
<dbReference type="VEuPathDB" id="TriTrypDB:TRSC58_02972"/>
<proteinExistence type="inferred from homology"/>
<dbReference type="AlphaFoldDB" id="A0A061J338"/>
<reference evidence="5 6" key="1">
    <citation type="submission" date="2013-07" db="EMBL/GenBank/DDBJ databases">
        <authorList>
            <person name="Stoco P.H."/>
            <person name="Wagner G."/>
            <person name="Gerber A."/>
            <person name="Zaha A."/>
            <person name="Thompson C."/>
            <person name="Bartholomeu D.C."/>
            <person name="Luckemeyer D.D."/>
            <person name="Bahia D."/>
            <person name="Loreto E."/>
            <person name="Prestes E.B."/>
            <person name="Lima F.M."/>
            <person name="Rodrigues-Luiz G."/>
            <person name="Vallejo G.A."/>
            <person name="Filho J.F."/>
            <person name="Monteiro K.M."/>
            <person name="Tyler K.M."/>
            <person name="de Almeida L.G."/>
            <person name="Ortiz M.F."/>
            <person name="Siervo M.A."/>
            <person name="de Moraes M.H."/>
            <person name="Cunha O.L."/>
            <person name="Mendonca-Neto R."/>
            <person name="Silva R."/>
            <person name="Teixeira S.M."/>
            <person name="Murta S.M."/>
            <person name="Sincero T.C."/>
            <person name="Mendes T.A."/>
            <person name="Urmenyi T.P."/>
            <person name="Silva V.G."/>
            <person name="da Rocha W.D."/>
            <person name="Andersson B."/>
            <person name="Romanha A.J."/>
            <person name="Steindel M."/>
            <person name="de Vasconcelos A.T."/>
            <person name="Grisard E.C."/>
        </authorList>
    </citation>
    <scope>NUCLEOTIDE SEQUENCE [LARGE SCALE GENOMIC DNA]</scope>
    <source>
        <strain evidence="5 6">SC58</strain>
    </source>
</reference>
<dbReference type="PIRSF" id="PIRSF000779">
    <property type="entry name" value="RNA_pol_Rpb8"/>
    <property type="match status" value="1"/>
</dbReference>
<protein>
    <recommendedName>
        <fullName evidence="4">DNA-directed RNA polymerases I, II, and III subunit RPABC3</fullName>
    </recommendedName>
</protein>
<comment type="subcellular location">
    <subcellularLocation>
        <location evidence="1">Nucleus</location>
    </subcellularLocation>
</comment>
<dbReference type="PANTHER" id="PTHR10917:SF0">
    <property type="entry name" value="DNA-DIRECTED RNA POLYMERASES I, II, AND III SUBUNIT RPABC3"/>
    <property type="match status" value="1"/>
</dbReference>
<evidence type="ECO:0000256" key="4">
    <source>
        <dbReference type="PIRNR" id="PIRNR000779"/>
    </source>
</evidence>
<name>A0A061J338_TRYRA</name>
<dbReference type="GO" id="GO:0003899">
    <property type="term" value="F:DNA-directed RNA polymerase activity"/>
    <property type="evidence" value="ECO:0007669"/>
    <property type="project" value="UniProtKB-UniRule"/>
</dbReference>
<gene>
    <name evidence="5" type="ORF">TRSC58_02972</name>
</gene>
<dbReference type="SUPFAM" id="SSF50249">
    <property type="entry name" value="Nucleic acid-binding proteins"/>
    <property type="match status" value="1"/>
</dbReference>
<dbReference type="InterPro" id="IPR005570">
    <property type="entry name" value="RPABC3"/>
</dbReference>
<dbReference type="PANTHER" id="PTHR10917">
    <property type="entry name" value="DNA-DIRECTED RNA POLYMERASES I, II, AND III SUBUNIT RPABC3"/>
    <property type="match status" value="1"/>
</dbReference>
<dbReference type="GO" id="GO:0005736">
    <property type="term" value="C:RNA polymerase I complex"/>
    <property type="evidence" value="ECO:0007669"/>
    <property type="project" value="TreeGrafter"/>
</dbReference>
<keyword evidence="3 4" id="KW-0539">Nucleus</keyword>
<comment type="similarity">
    <text evidence="2 4">Belongs to the eukaryotic RPB8 RNA polymerase subunit family.</text>
</comment>
<comment type="caution">
    <text evidence="5">The sequence shown here is derived from an EMBL/GenBank/DDBJ whole genome shotgun (WGS) entry which is preliminary data.</text>
</comment>
<dbReference type="Proteomes" id="UP000031737">
    <property type="component" value="Unassembled WGS sequence"/>
</dbReference>
<dbReference type="GO" id="GO:0005666">
    <property type="term" value="C:RNA polymerase III complex"/>
    <property type="evidence" value="ECO:0007669"/>
    <property type="project" value="TreeGrafter"/>
</dbReference>
<evidence type="ECO:0000256" key="2">
    <source>
        <dbReference type="ARBA" id="ARBA00008912"/>
    </source>
</evidence>